<dbReference type="GO" id="GO:0004565">
    <property type="term" value="F:beta-galactosidase activity"/>
    <property type="evidence" value="ECO:0007669"/>
    <property type="project" value="UniProtKB-EC"/>
</dbReference>
<dbReference type="Pfam" id="PF13363">
    <property type="entry name" value="BetaGal_dom3"/>
    <property type="match status" value="1"/>
</dbReference>
<dbReference type="SUPFAM" id="SSF49785">
    <property type="entry name" value="Galactose-binding domain-like"/>
    <property type="match status" value="2"/>
</dbReference>
<dbReference type="AlphaFoldDB" id="A0AAD7A9F2"/>
<dbReference type="InterPro" id="IPR031330">
    <property type="entry name" value="Gly_Hdrlase_35_cat"/>
</dbReference>
<evidence type="ECO:0000313" key="11">
    <source>
        <dbReference type="EMBL" id="KAJ7352089.1"/>
    </source>
</evidence>
<comment type="catalytic activity">
    <reaction evidence="1">
        <text>Hydrolysis of terminal non-reducing beta-D-galactose residues in beta-D-galactosides.</text>
        <dbReference type="EC" id="3.2.1.23"/>
    </reaction>
</comment>
<dbReference type="Proteomes" id="UP001218218">
    <property type="component" value="Unassembled WGS sequence"/>
</dbReference>
<dbReference type="Gene3D" id="3.20.20.80">
    <property type="entry name" value="Glycosidases"/>
    <property type="match status" value="1"/>
</dbReference>
<dbReference type="InterPro" id="IPR008979">
    <property type="entry name" value="Galactose-bd-like_sf"/>
</dbReference>
<organism evidence="11 12">
    <name type="scientific">Mycena albidolilacea</name>
    <dbReference type="NCBI Taxonomy" id="1033008"/>
    <lineage>
        <taxon>Eukaryota</taxon>
        <taxon>Fungi</taxon>
        <taxon>Dikarya</taxon>
        <taxon>Basidiomycota</taxon>
        <taxon>Agaricomycotina</taxon>
        <taxon>Agaricomycetes</taxon>
        <taxon>Agaricomycetidae</taxon>
        <taxon>Agaricales</taxon>
        <taxon>Marasmiineae</taxon>
        <taxon>Mycenaceae</taxon>
        <taxon>Mycena</taxon>
    </lineage>
</organism>
<dbReference type="Pfam" id="PF10435">
    <property type="entry name" value="BetaGal_dom2"/>
    <property type="match status" value="1"/>
</dbReference>
<keyword evidence="5 11" id="KW-0378">Hydrolase</keyword>
<evidence type="ECO:0000313" key="12">
    <source>
        <dbReference type="Proteomes" id="UP001218218"/>
    </source>
</evidence>
<dbReference type="InterPro" id="IPR025300">
    <property type="entry name" value="BetaGal_jelly_roll_dom"/>
</dbReference>
<evidence type="ECO:0000256" key="3">
    <source>
        <dbReference type="ARBA" id="ARBA00012756"/>
    </source>
</evidence>
<protein>
    <recommendedName>
        <fullName evidence="3">beta-galactosidase</fullName>
        <ecNumber evidence="3">3.2.1.23</ecNumber>
    </recommendedName>
</protein>
<dbReference type="PANTHER" id="PTHR23421">
    <property type="entry name" value="BETA-GALACTOSIDASE RELATED"/>
    <property type="match status" value="1"/>
</dbReference>
<evidence type="ECO:0000256" key="7">
    <source>
        <dbReference type="ARBA" id="ARBA00023295"/>
    </source>
</evidence>
<evidence type="ECO:0000256" key="9">
    <source>
        <dbReference type="SAM" id="Phobius"/>
    </source>
</evidence>
<feature type="domain" description="Beta-galactosidase" evidence="10">
    <location>
        <begin position="415"/>
        <end position="606"/>
    </location>
</feature>
<dbReference type="InterPro" id="IPR001944">
    <property type="entry name" value="Glycoside_Hdrlase_35"/>
</dbReference>
<evidence type="ECO:0000256" key="6">
    <source>
        <dbReference type="ARBA" id="ARBA00023180"/>
    </source>
</evidence>
<keyword evidence="6" id="KW-0325">Glycoprotein</keyword>
<keyword evidence="9" id="KW-1133">Transmembrane helix</keyword>
<dbReference type="Gene3D" id="2.60.390.10">
    <property type="entry name" value="Beta-galactosidase, domain 3"/>
    <property type="match status" value="1"/>
</dbReference>
<keyword evidence="4" id="KW-0732">Signal</keyword>
<dbReference type="EMBL" id="JARIHO010000012">
    <property type="protein sequence ID" value="KAJ7352089.1"/>
    <property type="molecule type" value="Genomic_DNA"/>
</dbReference>
<keyword evidence="12" id="KW-1185">Reference proteome</keyword>
<dbReference type="InterPro" id="IPR036833">
    <property type="entry name" value="BetaGal_dom3_sf"/>
</dbReference>
<name>A0AAD7A9F2_9AGAR</name>
<sequence>MGSEIADNKLGTPSLPAFYQSSAPRKSGRLYLVFCVLASLFLVNVFWHPPEHPGAYLTSNTSVPGRTDDVQFDPYSLILKGQRVFLHSGEFHTWRLPVPSLWPDILEKTKAAGLNAISIYTHMGLLNPSRGVIDFDGFRALKPLYEAAMAAGIWVVDRSIFHFIYINAETSAGGIAHWVTAEVAGHLRTNDSDWTEAWQDYIQAIIKETAPYQINVGGPVIAIQIDNEYTQDYPGHGEYYEELKAAFHNSDIVVPLTYNDPNQGANFINGTGAVDLYGLDSYPQRFDCSHPATWNPVVTTYHEYHARVNPAQPWYIPEFQAGSFDAWGPTAPGYGPCAELTGPAFQSVFNLQLWASNAKLINYYMLYGGTSWGALPFPCVYTSYDYGAPISESRALTAKYDELKLQGLFVRSSPDFAKTDWVGDSREALSTAVSNPDAFVTLLRNPDSHAAFYILRQNDSTSTATVDFKLTVETFQGILQLPLIAPAITLGGRESKLIVTNYQFGSSALTFSTATILFAGVIDGRDVLFLHGPASQTHEFALPLTGTPNPWLHAESAGLVIMENNSDNARLGTVISLLPGIEGLVTIYDSDTQLVLFADSRTAATFWAPSLDGAAGDPFRAFWDVGTTAAVLVGGPYLVRSAALEQGGARLALRGDLKEGVRLTVIAPRRVRSITWNGMDVGGGDFDLVTGSAPVFDLVPRMGLAGVAGVRVPQLSGWRYANSLPEIGVGFDDAGWIVADHTETNVPEKMWYGDGRVLYGCDYGFCENVVLWRGYFNASGAERSVNLSINGGQAFAASVWLNDVFLNTSYGNSTNNMNIIEETDDQFIFPRDALKPGDNVITIVQDNMGLNETEGDDADTSKNPRGVRGFSLDGGNFSDWKVQGKVGGYTAYPDKTRGLFNEGGLFGERRGWHLPGFDTSAWEARELSDGLPGGGAGVGFFVTTFELDLDDFLDVHMSFTFEDPLGMPYRALLFVNGWMMGKRVANLGPQAKFPVPEGILDYHGENTVAVALWSMEAAPISPSLRLVVDGTYDSALGEVRTNNPRWSNEGR</sequence>
<dbReference type="Gene3D" id="2.60.120.260">
    <property type="entry name" value="Galactose-binding domain-like"/>
    <property type="match status" value="2"/>
</dbReference>
<gene>
    <name evidence="11" type="ORF">DFH08DRAFT_1077874</name>
</gene>
<evidence type="ECO:0000256" key="1">
    <source>
        <dbReference type="ARBA" id="ARBA00001412"/>
    </source>
</evidence>
<dbReference type="Pfam" id="PF01301">
    <property type="entry name" value="Glyco_hydro_35"/>
    <property type="match status" value="1"/>
</dbReference>
<accession>A0AAD7A9F2</accession>
<evidence type="ECO:0000256" key="4">
    <source>
        <dbReference type="ARBA" id="ARBA00022729"/>
    </source>
</evidence>
<dbReference type="InterPro" id="IPR037110">
    <property type="entry name" value="Betagal_dom2_sf"/>
</dbReference>
<dbReference type="EC" id="3.2.1.23" evidence="3"/>
<dbReference type="SUPFAM" id="SSF117100">
    <property type="entry name" value="Beta-galactosidase LacA, domain 3"/>
    <property type="match status" value="1"/>
</dbReference>
<dbReference type="Pfam" id="PF13364">
    <property type="entry name" value="BetaGal_ABD2"/>
    <property type="match status" value="2"/>
</dbReference>
<proteinExistence type="inferred from homology"/>
<evidence type="ECO:0000259" key="10">
    <source>
        <dbReference type="SMART" id="SM01029"/>
    </source>
</evidence>
<keyword evidence="9" id="KW-0472">Membrane</keyword>
<dbReference type="Gene3D" id="2.102.20.10">
    <property type="entry name" value="Beta-galactosidase, domain 2"/>
    <property type="match status" value="1"/>
</dbReference>
<dbReference type="InterPro" id="IPR025972">
    <property type="entry name" value="BetaGal_dom3"/>
</dbReference>
<evidence type="ECO:0000256" key="5">
    <source>
        <dbReference type="ARBA" id="ARBA00022801"/>
    </source>
</evidence>
<dbReference type="GO" id="GO:0005975">
    <property type="term" value="P:carbohydrate metabolic process"/>
    <property type="evidence" value="ECO:0007669"/>
    <property type="project" value="InterPro"/>
</dbReference>
<evidence type="ECO:0000256" key="2">
    <source>
        <dbReference type="ARBA" id="ARBA00009809"/>
    </source>
</evidence>
<dbReference type="PRINTS" id="PR00742">
    <property type="entry name" value="GLHYDRLASE35"/>
</dbReference>
<evidence type="ECO:0000256" key="8">
    <source>
        <dbReference type="RuleBase" id="RU003679"/>
    </source>
</evidence>
<dbReference type="SMART" id="SM01029">
    <property type="entry name" value="BetaGal_dom2"/>
    <property type="match status" value="1"/>
</dbReference>
<dbReference type="InterPro" id="IPR017853">
    <property type="entry name" value="GH"/>
</dbReference>
<dbReference type="SUPFAM" id="SSF51011">
    <property type="entry name" value="Glycosyl hydrolase domain"/>
    <property type="match status" value="1"/>
</dbReference>
<comment type="caution">
    <text evidence="11">The sequence shown here is derived from an EMBL/GenBank/DDBJ whole genome shotgun (WGS) entry which is preliminary data.</text>
</comment>
<comment type="similarity">
    <text evidence="2 8">Belongs to the glycosyl hydrolase 35 family.</text>
</comment>
<feature type="transmembrane region" description="Helical" evidence="9">
    <location>
        <begin position="30"/>
        <end position="47"/>
    </location>
</feature>
<dbReference type="SUPFAM" id="SSF51445">
    <property type="entry name" value="(Trans)glycosidases"/>
    <property type="match status" value="1"/>
</dbReference>
<keyword evidence="7" id="KW-0326">Glycosidase</keyword>
<dbReference type="InterPro" id="IPR018954">
    <property type="entry name" value="Betagal_dom2"/>
</dbReference>
<keyword evidence="9" id="KW-0812">Transmembrane</keyword>
<reference evidence="11" key="1">
    <citation type="submission" date="2023-03" db="EMBL/GenBank/DDBJ databases">
        <title>Massive genome expansion in bonnet fungi (Mycena s.s.) driven by repeated elements and novel gene families across ecological guilds.</title>
        <authorList>
            <consortium name="Lawrence Berkeley National Laboratory"/>
            <person name="Harder C.B."/>
            <person name="Miyauchi S."/>
            <person name="Viragh M."/>
            <person name="Kuo A."/>
            <person name="Thoen E."/>
            <person name="Andreopoulos B."/>
            <person name="Lu D."/>
            <person name="Skrede I."/>
            <person name="Drula E."/>
            <person name="Henrissat B."/>
            <person name="Morin E."/>
            <person name="Kohler A."/>
            <person name="Barry K."/>
            <person name="LaButti K."/>
            <person name="Morin E."/>
            <person name="Salamov A."/>
            <person name="Lipzen A."/>
            <person name="Mereny Z."/>
            <person name="Hegedus B."/>
            <person name="Baldrian P."/>
            <person name="Stursova M."/>
            <person name="Weitz H."/>
            <person name="Taylor A."/>
            <person name="Grigoriev I.V."/>
            <person name="Nagy L.G."/>
            <person name="Martin F."/>
            <person name="Kauserud H."/>
        </authorList>
    </citation>
    <scope>NUCLEOTIDE SEQUENCE</scope>
    <source>
        <strain evidence="11">CBHHK002</strain>
    </source>
</reference>